<organism evidence="1">
    <name type="scientific">Tanacetum cinerariifolium</name>
    <name type="common">Dalmatian daisy</name>
    <name type="synonym">Chrysanthemum cinerariifolium</name>
    <dbReference type="NCBI Taxonomy" id="118510"/>
    <lineage>
        <taxon>Eukaryota</taxon>
        <taxon>Viridiplantae</taxon>
        <taxon>Streptophyta</taxon>
        <taxon>Embryophyta</taxon>
        <taxon>Tracheophyta</taxon>
        <taxon>Spermatophyta</taxon>
        <taxon>Magnoliopsida</taxon>
        <taxon>eudicotyledons</taxon>
        <taxon>Gunneridae</taxon>
        <taxon>Pentapetalae</taxon>
        <taxon>asterids</taxon>
        <taxon>campanulids</taxon>
        <taxon>Asterales</taxon>
        <taxon>Asteraceae</taxon>
        <taxon>Asteroideae</taxon>
        <taxon>Anthemideae</taxon>
        <taxon>Anthemidinae</taxon>
        <taxon>Tanacetum</taxon>
    </lineage>
</organism>
<evidence type="ECO:0000313" key="1">
    <source>
        <dbReference type="EMBL" id="GFD09011.1"/>
    </source>
</evidence>
<accession>A0A699TI68</accession>
<gene>
    <name evidence="1" type="ORF">Tci_880980</name>
</gene>
<dbReference type="EMBL" id="BKCJ011242355">
    <property type="protein sequence ID" value="GFD09011.1"/>
    <property type="molecule type" value="Genomic_DNA"/>
</dbReference>
<sequence length="89" mass="10155">LTEDQAWMESGSDSDQEINANMVFMAQLEKVLSDSDESSSSAEETITENADLLAQMKVLQDQLKVKHVVIDTHTKCQAQYEKLEEERYE</sequence>
<reference evidence="1" key="1">
    <citation type="journal article" date="2019" name="Sci. Rep.">
        <title>Draft genome of Tanacetum cinerariifolium, the natural source of mosquito coil.</title>
        <authorList>
            <person name="Yamashiro T."/>
            <person name="Shiraishi A."/>
            <person name="Satake H."/>
            <person name="Nakayama K."/>
        </authorList>
    </citation>
    <scope>NUCLEOTIDE SEQUENCE</scope>
</reference>
<name>A0A699TI68_TANCI</name>
<feature type="non-terminal residue" evidence="1">
    <location>
        <position position="1"/>
    </location>
</feature>
<proteinExistence type="predicted"/>
<comment type="caution">
    <text evidence="1">The sequence shown here is derived from an EMBL/GenBank/DDBJ whole genome shotgun (WGS) entry which is preliminary data.</text>
</comment>
<dbReference type="AlphaFoldDB" id="A0A699TI68"/>
<protein>
    <submittedName>
        <fullName evidence="1">Uncharacterized protein</fullName>
    </submittedName>
</protein>